<dbReference type="InterPro" id="IPR052037">
    <property type="entry name" value="LPS_export_LptA"/>
</dbReference>
<evidence type="ECO:0000256" key="1">
    <source>
        <dbReference type="ARBA" id="ARBA00022448"/>
    </source>
</evidence>
<dbReference type="GO" id="GO:0017089">
    <property type="term" value="F:glycolipid transfer activity"/>
    <property type="evidence" value="ECO:0007669"/>
    <property type="project" value="TreeGrafter"/>
</dbReference>
<comment type="subcellular location">
    <subcellularLocation>
        <location evidence="4">Periplasm</location>
    </subcellularLocation>
</comment>
<comment type="function">
    <text evidence="4">Involved in the assembly of lipopolysaccharide (LPS). Required for the translocation of LPS from the inner membrane to the outer membrane.</text>
</comment>
<dbReference type="GO" id="GO:0009279">
    <property type="term" value="C:cell outer membrane"/>
    <property type="evidence" value="ECO:0007669"/>
    <property type="project" value="TreeGrafter"/>
</dbReference>
<keyword evidence="2 4" id="KW-0732">Signal</keyword>
<protein>
    <recommendedName>
        <fullName evidence="4">Lipopolysaccharide export system protein LptA</fullName>
    </recommendedName>
</protein>
<reference evidence="7 8" key="1">
    <citation type="submission" date="2019-03" db="EMBL/GenBank/DDBJ databases">
        <title>Genomic Encyclopedia of Type Strains, Phase IV (KMG-IV): sequencing the most valuable type-strain genomes for metagenomic binning, comparative biology and taxonomic classification.</title>
        <authorList>
            <person name="Goeker M."/>
        </authorList>
    </citation>
    <scope>NUCLEOTIDE SEQUENCE [LARGE SCALE GENOMIC DNA]</scope>
    <source>
        <strain evidence="7 8">DSM 100309</strain>
    </source>
</reference>
<keyword evidence="3 4" id="KW-0574">Periplasm</keyword>
<evidence type="ECO:0000256" key="5">
    <source>
        <dbReference type="SAM" id="MobiDB-lite"/>
    </source>
</evidence>
<evidence type="ECO:0000256" key="3">
    <source>
        <dbReference type="ARBA" id="ARBA00022764"/>
    </source>
</evidence>
<evidence type="ECO:0000256" key="2">
    <source>
        <dbReference type="ARBA" id="ARBA00022729"/>
    </source>
</evidence>
<evidence type="ECO:0000313" key="7">
    <source>
        <dbReference type="EMBL" id="TCV80085.1"/>
    </source>
</evidence>
<evidence type="ECO:0000259" key="6">
    <source>
        <dbReference type="Pfam" id="PF03968"/>
    </source>
</evidence>
<dbReference type="Gene3D" id="2.60.450.10">
    <property type="entry name" value="Lipopolysaccharide (LPS) transport protein A like domain"/>
    <property type="match status" value="1"/>
</dbReference>
<keyword evidence="1 4" id="KW-0813">Transport</keyword>
<dbReference type="InterPro" id="IPR005653">
    <property type="entry name" value="OstA-like_N"/>
</dbReference>
<dbReference type="Proteomes" id="UP000295367">
    <property type="component" value="Unassembled WGS sequence"/>
</dbReference>
<feature type="signal peptide" evidence="4">
    <location>
        <begin position="1"/>
        <end position="31"/>
    </location>
</feature>
<evidence type="ECO:0000313" key="8">
    <source>
        <dbReference type="Proteomes" id="UP000295367"/>
    </source>
</evidence>
<sequence length="203" mass="22083" precursor="true">MTKQSKSAQPFKTQFLVLGCFLLLCSFSAFAEKADREKTVNLEADTVTVDDSKQTSIYQGKVILTQGTLVIRGDKLIVKQGAEGFEHGTVYGAPATFKQKREGYDEYIEGFADRIEYNAKADKAELFNHARMKRNQDEVQGNYISYDARTEFFQVLGGDKDKGTTSGGRVRAVIQPKIKPAASGAGATAPAAQPAESAGKALK</sequence>
<dbReference type="NCBIfam" id="TIGR03002">
    <property type="entry name" value="outer_YhbN_LptA"/>
    <property type="match status" value="1"/>
</dbReference>
<dbReference type="GO" id="GO:0030288">
    <property type="term" value="C:outer membrane-bounded periplasmic space"/>
    <property type="evidence" value="ECO:0007669"/>
    <property type="project" value="TreeGrafter"/>
</dbReference>
<comment type="caution">
    <text evidence="7">The sequence shown here is derived from an EMBL/GenBank/DDBJ whole genome shotgun (WGS) entry which is preliminary data.</text>
</comment>
<feature type="compositionally biased region" description="Low complexity" evidence="5">
    <location>
        <begin position="180"/>
        <end position="203"/>
    </location>
</feature>
<organism evidence="7 8">
    <name type="scientific">Sulfurirhabdus autotrophica</name>
    <dbReference type="NCBI Taxonomy" id="1706046"/>
    <lineage>
        <taxon>Bacteria</taxon>
        <taxon>Pseudomonadati</taxon>
        <taxon>Pseudomonadota</taxon>
        <taxon>Betaproteobacteria</taxon>
        <taxon>Nitrosomonadales</taxon>
        <taxon>Sulfuricellaceae</taxon>
        <taxon>Sulfurirhabdus</taxon>
    </lineage>
</organism>
<dbReference type="GO" id="GO:0001530">
    <property type="term" value="F:lipopolysaccharide binding"/>
    <property type="evidence" value="ECO:0007669"/>
    <property type="project" value="InterPro"/>
</dbReference>
<feature type="domain" description="Organic solvent tolerance-like N-terminal" evidence="6">
    <location>
        <begin position="42"/>
        <end position="151"/>
    </location>
</feature>
<dbReference type="AlphaFoldDB" id="A0A4R3XPS3"/>
<feature type="chain" id="PRO_5021055341" description="Lipopolysaccharide export system protein LptA" evidence="4">
    <location>
        <begin position="32"/>
        <end position="203"/>
    </location>
</feature>
<dbReference type="EMBL" id="SMCO01000031">
    <property type="protein sequence ID" value="TCV80085.1"/>
    <property type="molecule type" value="Genomic_DNA"/>
</dbReference>
<dbReference type="PANTHER" id="PTHR36504">
    <property type="entry name" value="LIPOPOLYSACCHARIDE EXPORT SYSTEM PROTEIN LPTA"/>
    <property type="match status" value="1"/>
</dbReference>
<name>A0A4R3XPS3_9PROT</name>
<dbReference type="OrthoDB" id="5294855at2"/>
<dbReference type="InterPro" id="IPR014340">
    <property type="entry name" value="LptA"/>
</dbReference>
<gene>
    <name evidence="4" type="primary">lptA</name>
    <name evidence="7" type="ORF">EDC63_13120</name>
</gene>
<dbReference type="HAMAP" id="MF_01914">
    <property type="entry name" value="LPS_assembly_LptA"/>
    <property type="match status" value="1"/>
</dbReference>
<keyword evidence="8" id="KW-1185">Reference proteome</keyword>
<proteinExistence type="inferred from homology"/>
<dbReference type="RefSeq" id="WP_124946874.1">
    <property type="nucleotide sequence ID" value="NZ_BHVT01000044.1"/>
</dbReference>
<dbReference type="Pfam" id="PF03968">
    <property type="entry name" value="LptD_N"/>
    <property type="match status" value="1"/>
</dbReference>
<feature type="region of interest" description="Disordered" evidence="5">
    <location>
        <begin position="179"/>
        <end position="203"/>
    </location>
</feature>
<comment type="subunit">
    <text evidence="4">Component of the lipopolysaccharide transport and assembly complex.</text>
</comment>
<dbReference type="PANTHER" id="PTHR36504:SF1">
    <property type="entry name" value="LIPOPOLYSACCHARIDE EXPORT SYSTEM PROTEIN LPTA"/>
    <property type="match status" value="1"/>
</dbReference>
<comment type="similarity">
    <text evidence="4">Belongs to the LptA family.</text>
</comment>
<dbReference type="GO" id="GO:0043165">
    <property type="term" value="P:Gram-negative-bacterium-type cell outer membrane assembly"/>
    <property type="evidence" value="ECO:0007669"/>
    <property type="project" value="UniProtKB-UniRule"/>
</dbReference>
<accession>A0A4R3XPS3</accession>
<evidence type="ECO:0000256" key="4">
    <source>
        <dbReference type="HAMAP-Rule" id="MF_01914"/>
    </source>
</evidence>
<dbReference type="GO" id="GO:0015920">
    <property type="term" value="P:lipopolysaccharide transport"/>
    <property type="evidence" value="ECO:0007669"/>
    <property type="project" value="UniProtKB-UniRule"/>
</dbReference>